<feature type="repeat" description="TPR" evidence="1">
    <location>
        <begin position="190"/>
        <end position="223"/>
    </location>
</feature>
<name>A0A101HHX3_9BACT</name>
<dbReference type="InterPro" id="IPR019734">
    <property type="entry name" value="TPR_rpt"/>
</dbReference>
<accession>A0A101HHX3</accession>
<protein>
    <submittedName>
        <fullName evidence="2">Tetratricopeptide repeat protein</fullName>
    </submittedName>
</protein>
<sequence>MIKQLFLLIFITLCITLVTAGEKETIYRAYLTNDMATWKTTIDAMHAEESKSNERELELLNYEYGYIGWCIGNKRKSEAKRYLERSLERIEQLKKANHRLPLLQAYESAYLGFQIGLANLKAPRLGPKSLNAAKESVAGDDRNALGYIQLGNIDYFMPPLFGGSKERAIEHYLRAERLMAADGRDDWNYLALLVQIASAYEETGNIAMADSFYRKALSLAPGFTWVRDELYPAFTKKHDIK</sequence>
<dbReference type="InterPro" id="IPR011990">
    <property type="entry name" value="TPR-like_helical_dom_sf"/>
</dbReference>
<comment type="caution">
    <text evidence="2">The sequence shown here is derived from an EMBL/GenBank/DDBJ whole genome shotgun (WGS) entry which is preliminary data.</text>
</comment>
<gene>
    <name evidence="2" type="ORF">XD92_0915</name>
</gene>
<keyword evidence="1" id="KW-0802">TPR repeat</keyword>
<dbReference type="EMBL" id="LGGN01000162">
    <property type="protein sequence ID" value="KUK77131.1"/>
    <property type="molecule type" value="Genomic_DNA"/>
</dbReference>
<evidence type="ECO:0000313" key="2">
    <source>
        <dbReference type="EMBL" id="KUK77131.1"/>
    </source>
</evidence>
<dbReference type="PROSITE" id="PS50005">
    <property type="entry name" value="TPR"/>
    <property type="match status" value="1"/>
</dbReference>
<dbReference type="Proteomes" id="UP000053860">
    <property type="component" value="Unassembled WGS sequence"/>
</dbReference>
<evidence type="ECO:0000256" key="1">
    <source>
        <dbReference type="PROSITE-ProRule" id="PRU00339"/>
    </source>
</evidence>
<dbReference type="SUPFAM" id="SSF48452">
    <property type="entry name" value="TPR-like"/>
    <property type="match status" value="1"/>
</dbReference>
<organism evidence="2 3">
    <name type="scientific">Proteiniphilum acetatigenes</name>
    <dbReference type="NCBI Taxonomy" id="294710"/>
    <lineage>
        <taxon>Bacteria</taxon>
        <taxon>Pseudomonadati</taxon>
        <taxon>Bacteroidota</taxon>
        <taxon>Bacteroidia</taxon>
        <taxon>Bacteroidales</taxon>
        <taxon>Dysgonomonadaceae</taxon>
        <taxon>Proteiniphilum</taxon>
    </lineage>
</organism>
<dbReference type="Pfam" id="PF13181">
    <property type="entry name" value="TPR_8"/>
    <property type="match status" value="1"/>
</dbReference>
<dbReference type="AlphaFoldDB" id="A0A101HHX3"/>
<dbReference type="Gene3D" id="1.25.40.10">
    <property type="entry name" value="Tetratricopeptide repeat domain"/>
    <property type="match status" value="1"/>
</dbReference>
<proteinExistence type="predicted"/>
<reference evidence="3" key="1">
    <citation type="journal article" date="2015" name="MBio">
        <title>Genome-Resolved Metagenomic Analysis Reveals Roles for Candidate Phyla and Other Microbial Community Members in Biogeochemical Transformations in Oil Reservoirs.</title>
        <authorList>
            <person name="Hu P."/>
            <person name="Tom L."/>
            <person name="Singh A."/>
            <person name="Thomas B.C."/>
            <person name="Baker B.J."/>
            <person name="Piceno Y.M."/>
            <person name="Andersen G.L."/>
            <person name="Banfield J.F."/>
        </authorList>
    </citation>
    <scope>NUCLEOTIDE SEQUENCE [LARGE SCALE GENOMIC DNA]</scope>
</reference>
<evidence type="ECO:0000313" key="3">
    <source>
        <dbReference type="Proteomes" id="UP000053860"/>
    </source>
</evidence>